<dbReference type="RefSeq" id="XP_037223338.1">
    <property type="nucleotide sequence ID" value="XM_037360453.1"/>
</dbReference>
<organism evidence="2 3">
    <name type="scientific">Mycena indigotica</name>
    <dbReference type="NCBI Taxonomy" id="2126181"/>
    <lineage>
        <taxon>Eukaryota</taxon>
        <taxon>Fungi</taxon>
        <taxon>Dikarya</taxon>
        <taxon>Basidiomycota</taxon>
        <taxon>Agaricomycotina</taxon>
        <taxon>Agaricomycetes</taxon>
        <taxon>Agaricomycetidae</taxon>
        <taxon>Agaricales</taxon>
        <taxon>Marasmiineae</taxon>
        <taxon>Mycenaceae</taxon>
        <taxon>Mycena</taxon>
    </lineage>
</organism>
<name>A0A8H6WCM3_9AGAR</name>
<comment type="caution">
    <text evidence="2">The sequence shown here is derived from an EMBL/GenBank/DDBJ whole genome shotgun (WGS) entry which is preliminary data.</text>
</comment>
<feature type="region of interest" description="Disordered" evidence="1">
    <location>
        <begin position="464"/>
        <end position="504"/>
    </location>
</feature>
<feature type="compositionally biased region" description="Polar residues" evidence="1">
    <location>
        <begin position="297"/>
        <end position="307"/>
    </location>
</feature>
<reference evidence="2" key="1">
    <citation type="submission" date="2020-05" db="EMBL/GenBank/DDBJ databases">
        <title>Mycena genomes resolve the evolution of fungal bioluminescence.</title>
        <authorList>
            <person name="Tsai I.J."/>
        </authorList>
    </citation>
    <scope>NUCLEOTIDE SEQUENCE</scope>
    <source>
        <strain evidence="2">171206Taipei</strain>
    </source>
</reference>
<feature type="compositionally biased region" description="Basic and acidic residues" evidence="1">
    <location>
        <begin position="471"/>
        <end position="482"/>
    </location>
</feature>
<gene>
    <name evidence="2" type="ORF">MIND_00361100</name>
</gene>
<feature type="compositionally biased region" description="Polar residues" evidence="1">
    <location>
        <begin position="268"/>
        <end position="277"/>
    </location>
</feature>
<feature type="compositionally biased region" description="Basic and acidic residues" evidence="1">
    <location>
        <begin position="282"/>
        <end position="294"/>
    </location>
</feature>
<dbReference type="Proteomes" id="UP000636479">
    <property type="component" value="Unassembled WGS sequence"/>
</dbReference>
<accession>A0A8H6WCM3</accession>
<dbReference type="EMBL" id="JACAZF010000003">
    <property type="protein sequence ID" value="KAF7309888.1"/>
    <property type="molecule type" value="Genomic_DNA"/>
</dbReference>
<dbReference type="GeneID" id="59342969"/>
<protein>
    <submittedName>
        <fullName evidence="2">Uncharacterized protein</fullName>
    </submittedName>
</protein>
<dbReference type="OrthoDB" id="3265918at2759"/>
<sequence>MHGCLDLSKLPKTSRISSVRFRKQTPGSLPLPVHRPLLPSQRLDPHHPIDNDQRRKVILKLTAPGFEFGAIPMGLLAQPGVTPRRNGTQDVRHRAFIDLPFDPWFNRVARARAAGGNKSIEPMLPVNPQPGTVTMSLQLRPMAKFTKHHRHQVVRRFKSAISLIVVRGAHAEVDNGRLTLVYDPDHSPDQWLLPGWTYFLHWSMALYRMPYPELIKHLRPMLSQIFQHGSKVERRWADITSSMRIPVPVSTKVVRPHSEQAPDPDFNPFSTLPSVFQTGDGVESRSRQLAHADTDSEIPSSKSQYRQSAAREEHDNARPLHWTKPGRKTMFGLREEDSEPPKQQSRTFNDGPENGTETLRDAIFSAVNMRFSRSSTSSVDSTTQDSIFDLLRKHETANFDNNIEGESSEALQDLSFEEISQRFDAASGVLDNGLDPKTLETEFNVDEHDALGFVISQEMKAAWDSAGEGGNEDHNEKPDKLSFELQSGGGIAPQRRRPTKRTPNSWIVNRKPLTQRPTNSGFPVTSTEEEEAIAKRLAAVGENNSIFRPHPKAKSGSWGLKKLPENAGITKAPHLTADKKLPAAPPTPQKTIESQEDRLRKMLFRAGKG</sequence>
<evidence type="ECO:0000256" key="1">
    <source>
        <dbReference type="SAM" id="MobiDB-lite"/>
    </source>
</evidence>
<feature type="region of interest" description="Disordered" evidence="1">
    <location>
        <begin position="571"/>
        <end position="592"/>
    </location>
</feature>
<evidence type="ECO:0000313" key="2">
    <source>
        <dbReference type="EMBL" id="KAF7309888.1"/>
    </source>
</evidence>
<evidence type="ECO:0000313" key="3">
    <source>
        <dbReference type="Proteomes" id="UP000636479"/>
    </source>
</evidence>
<feature type="region of interest" description="Disordered" evidence="1">
    <location>
        <begin position="255"/>
        <end position="357"/>
    </location>
</feature>
<feature type="compositionally biased region" description="Basic and acidic residues" evidence="1">
    <location>
        <begin position="309"/>
        <end position="318"/>
    </location>
</feature>
<proteinExistence type="predicted"/>
<keyword evidence="3" id="KW-1185">Reference proteome</keyword>
<dbReference type="AlphaFoldDB" id="A0A8H6WCM3"/>